<organism evidence="1 2">
    <name type="scientific">Nocardioides koreensis</name>
    <dbReference type="NCBI Taxonomy" id="433651"/>
    <lineage>
        <taxon>Bacteria</taxon>
        <taxon>Bacillati</taxon>
        <taxon>Actinomycetota</taxon>
        <taxon>Actinomycetes</taxon>
        <taxon>Propionibacteriales</taxon>
        <taxon>Nocardioidaceae</taxon>
        <taxon>Nocardioides</taxon>
    </lineage>
</organism>
<dbReference type="PANTHER" id="PTHR34387:SF1">
    <property type="entry name" value="PERIPLASMIC IMMUNOGENIC PROTEIN"/>
    <property type="match status" value="1"/>
</dbReference>
<dbReference type="PANTHER" id="PTHR34387">
    <property type="entry name" value="SLR1258 PROTEIN"/>
    <property type="match status" value="1"/>
</dbReference>
<keyword evidence="2" id="KW-1185">Reference proteome</keyword>
<proteinExistence type="predicted"/>
<dbReference type="Pfam" id="PF04402">
    <property type="entry name" value="SIMPL"/>
    <property type="match status" value="1"/>
</dbReference>
<protein>
    <submittedName>
        <fullName evidence="1">SIMPL domain-containing protein</fullName>
    </submittedName>
</protein>
<comment type="caution">
    <text evidence="1">The sequence shown here is derived from an EMBL/GenBank/DDBJ whole genome shotgun (WGS) entry which is preliminary data.</text>
</comment>
<dbReference type="Gene3D" id="3.30.110.170">
    <property type="entry name" value="Protein of unknown function (DUF541), domain 1"/>
    <property type="match status" value="1"/>
</dbReference>
<sequence length="270" mass="28165">MVGMGEKTVTVSVRGILLAVVVALALLSAYLVGNAGNGGSPAQAAAPVAPADDAHPRTLTMAGTGEGTAVPDQLSFDLAVGLMRPDLDTALSDASRVMDRVLASLEDLGVAKGDVQTTGLSMYPVYDYHQYSPPTIRGYRVTQRASVLVKELEQGGRAVSTAVATGGNAVRVSNIRLRVGDPDAAMKKARDAAVAEARTKAEQYAAAAGRELGDVVTLREVSAPRRADVAEGYLLQNGRGVMDLAAAKPMPIRTGKDRLTVTVRVVWQLG</sequence>
<name>A0ABP5LBR5_9ACTN</name>
<dbReference type="Gene3D" id="3.30.70.2970">
    <property type="entry name" value="Protein of unknown function (DUF541), domain 2"/>
    <property type="match status" value="1"/>
</dbReference>
<evidence type="ECO:0000313" key="2">
    <source>
        <dbReference type="Proteomes" id="UP001501771"/>
    </source>
</evidence>
<evidence type="ECO:0000313" key="1">
    <source>
        <dbReference type="EMBL" id="GAA2144662.1"/>
    </source>
</evidence>
<reference evidence="2" key="1">
    <citation type="journal article" date="2019" name="Int. J. Syst. Evol. Microbiol.">
        <title>The Global Catalogue of Microorganisms (GCM) 10K type strain sequencing project: providing services to taxonomists for standard genome sequencing and annotation.</title>
        <authorList>
            <consortium name="The Broad Institute Genomics Platform"/>
            <consortium name="The Broad Institute Genome Sequencing Center for Infectious Disease"/>
            <person name="Wu L."/>
            <person name="Ma J."/>
        </authorList>
    </citation>
    <scope>NUCLEOTIDE SEQUENCE [LARGE SCALE GENOMIC DNA]</scope>
    <source>
        <strain evidence="2">JCM 16022</strain>
    </source>
</reference>
<dbReference type="InterPro" id="IPR052022">
    <property type="entry name" value="26kDa_periplasmic_antigen"/>
</dbReference>
<dbReference type="EMBL" id="BAAAQR010000004">
    <property type="protein sequence ID" value="GAA2144662.1"/>
    <property type="molecule type" value="Genomic_DNA"/>
</dbReference>
<dbReference type="InterPro" id="IPR007497">
    <property type="entry name" value="SIMPL/DUF541"/>
</dbReference>
<accession>A0ABP5LBR5</accession>
<gene>
    <name evidence="1" type="ORF">GCM10009844_18510</name>
</gene>
<dbReference type="Proteomes" id="UP001501771">
    <property type="component" value="Unassembled WGS sequence"/>
</dbReference>